<dbReference type="RefSeq" id="WP_186963178.1">
    <property type="nucleotide sequence ID" value="NZ_JACOPR010000002.1"/>
</dbReference>
<dbReference type="PANTHER" id="PTHR43501:SF1">
    <property type="entry name" value="CYTOSOL NON-SPECIFIC DIPEPTIDASE"/>
    <property type="match status" value="1"/>
</dbReference>
<feature type="domain" description="Peptidase M20 dimerisation" evidence="1">
    <location>
        <begin position="214"/>
        <end position="296"/>
    </location>
</feature>
<proteinExistence type="predicted"/>
<dbReference type="Pfam" id="PF01546">
    <property type="entry name" value="Peptidase_M20"/>
    <property type="match status" value="1"/>
</dbReference>
<dbReference type="Proteomes" id="UP000660021">
    <property type="component" value="Unassembled WGS sequence"/>
</dbReference>
<organism evidence="2 3">
    <name type="scientific">Pseudoflavonifractor hominis</name>
    <dbReference type="NCBI Taxonomy" id="2763059"/>
    <lineage>
        <taxon>Bacteria</taxon>
        <taxon>Bacillati</taxon>
        <taxon>Bacillota</taxon>
        <taxon>Clostridia</taxon>
        <taxon>Eubacteriales</taxon>
        <taxon>Oscillospiraceae</taxon>
        <taxon>Pseudoflavonifractor</taxon>
    </lineage>
</organism>
<dbReference type="Gene3D" id="3.40.630.10">
    <property type="entry name" value="Zn peptidases"/>
    <property type="match status" value="2"/>
</dbReference>
<protein>
    <submittedName>
        <fullName evidence="2">M20/M25/M40 family metallo-hydrolase</fullName>
    </submittedName>
</protein>
<dbReference type="PANTHER" id="PTHR43501">
    <property type="entry name" value="CYTOSOL NON-SPECIFIC DIPEPTIDASE"/>
    <property type="match status" value="1"/>
</dbReference>
<dbReference type="SUPFAM" id="SSF55031">
    <property type="entry name" value="Bacterial exopeptidase dimerisation domain"/>
    <property type="match status" value="1"/>
</dbReference>
<evidence type="ECO:0000259" key="1">
    <source>
        <dbReference type="Pfam" id="PF07687"/>
    </source>
</evidence>
<dbReference type="InterPro" id="IPR002933">
    <property type="entry name" value="Peptidase_M20"/>
</dbReference>
<dbReference type="SUPFAM" id="SSF53187">
    <property type="entry name" value="Zn-dependent exopeptidases"/>
    <property type="match status" value="1"/>
</dbReference>
<name>A0ABR7HRH7_9FIRM</name>
<dbReference type="EMBL" id="JACOPR010000002">
    <property type="protein sequence ID" value="MBC5730125.1"/>
    <property type="molecule type" value="Genomic_DNA"/>
</dbReference>
<dbReference type="PRINTS" id="PR00934">
    <property type="entry name" value="XHISDIPTASE"/>
</dbReference>
<comment type="caution">
    <text evidence="2">The sequence shown here is derived from an EMBL/GenBank/DDBJ whole genome shotgun (WGS) entry which is preliminary data.</text>
</comment>
<keyword evidence="3" id="KW-1185">Reference proteome</keyword>
<dbReference type="InterPro" id="IPR036264">
    <property type="entry name" value="Bact_exopeptidase_dim_dom"/>
</dbReference>
<sequence>MTRLEYLGGREAVIAGILEEFQGLSARPHGSGQEEAESRYLVERLEGLGLSPVRDRAGNVMADVPATPGREESPLLILQGHMDMVCTVRPGSGFDPRRDPPRVVVRDGFVRTDGNSTLGADNNLGNAVVLYLLAQGVEHGPLRLLFTVSEEVGLKGAAQVDPSWLAGAYGLLNTDGFHFGRAIAGSAGGRRETYVRTLERRAAAGTEGWHIALTGGTGGHSGDDIHRGRLNAVQTLASFLQDRAADWEVAEFSGGSAHNAIPASAQAVLVLPAGQEGLLQERVAALRAEITRRYGESDPHARVEVEPVPCPEQVWSDETIRAVCGLAAGLFHGVYAMHPAFPNVVGASANVAAVQLRGEEAAVLAFIRCARREEEAILFPMHDAAAAQAGFALREVSYYPGWPGDPQSRLIQVLCQSYQEAVGREMEVTAVHVGLEPSVLGEKAPGMVMVSAGPDILDAHSVDERAPLDTLPDYATTLAGVLAGI</sequence>
<gene>
    <name evidence="2" type="ORF">H8S34_04665</name>
</gene>
<reference evidence="2 3" key="1">
    <citation type="submission" date="2020-08" db="EMBL/GenBank/DDBJ databases">
        <title>Genome public.</title>
        <authorList>
            <person name="Liu C."/>
            <person name="Sun Q."/>
        </authorList>
    </citation>
    <scope>NUCLEOTIDE SEQUENCE [LARGE SCALE GENOMIC DNA]</scope>
    <source>
        <strain evidence="2 3">New-38</strain>
    </source>
</reference>
<dbReference type="InterPro" id="IPR011650">
    <property type="entry name" value="Peptidase_M20_dimer"/>
</dbReference>
<dbReference type="InterPro" id="IPR001160">
    <property type="entry name" value="Peptidase_M20C"/>
</dbReference>
<dbReference type="PIRSF" id="PIRSF016599">
    <property type="entry name" value="Xaa-His_dipept"/>
    <property type="match status" value="1"/>
</dbReference>
<dbReference type="Pfam" id="PF07687">
    <property type="entry name" value="M20_dimer"/>
    <property type="match status" value="1"/>
</dbReference>
<accession>A0ABR7HRH7</accession>
<evidence type="ECO:0000313" key="3">
    <source>
        <dbReference type="Proteomes" id="UP000660021"/>
    </source>
</evidence>
<evidence type="ECO:0000313" key="2">
    <source>
        <dbReference type="EMBL" id="MBC5730125.1"/>
    </source>
</evidence>